<keyword evidence="1" id="KW-1133">Transmembrane helix</keyword>
<keyword evidence="1" id="KW-0812">Transmembrane</keyword>
<protein>
    <submittedName>
        <fullName evidence="3">DUF5668 domain-containing protein</fullName>
    </submittedName>
</protein>
<organism evidence="3 4">
    <name type="scientific">Janthinobacterium fluminis</name>
    <dbReference type="NCBI Taxonomy" id="2987524"/>
    <lineage>
        <taxon>Bacteria</taxon>
        <taxon>Pseudomonadati</taxon>
        <taxon>Pseudomonadota</taxon>
        <taxon>Betaproteobacteria</taxon>
        <taxon>Burkholderiales</taxon>
        <taxon>Oxalobacteraceae</taxon>
        <taxon>Janthinobacterium</taxon>
    </lineage>
</organism>
<comment type="caution">
    <text evidence="3">The sequence shown here is derived from an EMBL/GenBank/DDBJ whole genome shotgun (WGS) entry which is preliminary data.</text>
</comment>
<dbReference type="RefSeq" id="WP_273671019.1">
    <property type="nucleotide sequence ID" value="NZ_JAQQXR010000004.1"/>
</dbReference>
<feature type="transmembrane region" description="Helical" evidence="1">
    <location>
        <begin position="12"/>
        <end position="28"/>
    </location>
</feature>
<evidence type="ECO:0000313" key="3">
    <source>
        <dbReference type="EMBL" id="MDC8758344.1"/>
    </source>
</evidence>
<evidence type="ECO:0000313" key="4">
    <source>
        <dbReference type="Proteomes" id="UP001221208"/>
    </source>
</evidence>
<gene>
    <name evidence="3" type="ORF">OIK44_12185</name>
</gene>
<reference evidence="3 4" key="1">
    <citation type="submission" date="2022-10" db="EMBL/GenBank/DDBJ databases">
        <title>Janthinobacterium sp. hw3 Genome sequencing.</title>
        <authorList>
            <person name="Park S."/>
        </authorList>
    </citation>
    <scope>NUCLEOTIDE SEQUENCE [LARGE SCALE GENOMIC DNA]</scope>
    <source>
        <strain evidence="4">hw3</strain>
    </source>
</reference>
<dbReference type="Proteomes" id="UP001221208">
    <property type="component" value="Unassembled WGS sequence"/>
</dbReference>
<name>A0ABT5K0B0_9BURK</name>
<keyword evidence="4" id="KW-1185">Reference proteome</keyword>
<dbReference type="EMBL" id="JAQQXR010000004">
    <property type="protein sequence ID" value="MDC8758344.1"/>
    <property type="molecule type" value="Genomic_DNA"/>
</dbReference>
<sequence length="125" mass="14359">MGTDHRYSWRKQLLWGLLLIGLGTLLLLERLHLIAFDPALLWQYWPALLVVFGINKLLPPASPRQIVGGLGLIAFAVWYYLSFEQLLGLNFRNSWPFLLIGWGVGLVLEPLLNNYVATKERKNEE</sequence>
<feature type="transmembrane region" description="Helical" evidence="1">
    <location>
        <begin position="65"/>
        <end position="83"/>
    </location>
</feature>
<feature type="domain" description="LiaF transmembrane" evidence="2">
    <location>
        <begin position="14"/>
        <end position="110"/>
    </location>
</feature>
<accession>A0ABT5K0B0</accession>
<feature type="transmembrane region" description="Helical" evidence="1">
    <location>
        <begin position="40"/>
        <end position="58"/>
    </location>
</feature>
<dbReference type="Pfam" id="PF22570">
    <property type="entry name" value="LiaF-TM"/>
    <property type="match status" value="1"/>
</dbReference>
<evidence type="ECO:0000259" key="2">
    <source>
        <dbReference type="Pfam" id="PF22570"/>
    </source>
</evidence>
<proteinExistence type="predicted"/>
<feature type="transmembrane region" description="Helical" evidence="1">
    <location>
        <begin position="95"/>
        <end position="112"/>
    </location>
</feature>
<evidence type="ECO:0000256" key="1">
    <source>
        <dbReference type="SAM" id="Phobius"/>
    </source>
</evidence>
<dbReference type="InterPro" id="IPR054331">
    <property type="entry name" value="LiaF_TM"/>
</dbReference>
<keyword evidence="1" id="KW-0472">Membrane</keyword>